<feature type="active site" description="Proton donor/acceptor" evidence="4">
    <location>
        <position position="139"/>
    </location>
</feature>
<dbReference type="SUPFAM" id="SSF51569">
    <property type="entry name" value="Aldolase"/>
    <property type="match status" value="1"/>
</dbReference>
<feature type="active site" description="Schiff-base intermediate with substrate" evidence="4">
    <location>
        <position position="167"/>
    </location>
</feature>
<dbReference type="Pfam" id="PF00701">
    <property type="entry name" value="DHDPS"/>
    <property type="match status" value="1"/>
</dbReference>
<evidence type="ECO:0000256" key="4">
    <source>
        <dbReference type="PIRSR" id="PIRSR001365-1"/>
    </source>
</evidence>
<evidence type="ECO:0000256" key="1">
    <source>
        <dbReference type="ARBA" id="ARBA00007592"/>
    </source>
</evidence>
<protein>
    <submittedName>
        <fullName evidence="6">Dihydrodipicolinate synthase family protein</fullName>
    </submittedName>
</protein>
<dbReference type="InterPro" id="IPR013785">
    <property type="entry name" value="Aldolase_TIM"/>
</dbReference>
<feature type="binding site" evidence="5">
    <location>
        <position position="51"/>
    </location>
    <ligand>
        <name>pyruvate</name>
        <dbReference type="ChEBI" id="CHEBI:15361"/>
    </ligand>
</feature>
<dbReference type="EMBL" id="CP028475">
    <property type="protein sequence ID" value="AVW91985.1"/>
    <property type="molecule type" value="Genomic_DNA"/>
</dbReference>
<dbReference type="Gene3D" id="3.20.20.70">
    <property type="entry name" value="Aldolase class I"/>
    <property type="match status" value="1"/>
</dbReference>
<dbReference type="GO" id="GO:0008840">
    <property type="term" value="F:4-hydroxy-tetrahydrodipicolinate synthase activity"/>
    <property type="evidence" value="ECO:0007669"/>
    <property type="project" value="TreeGrafter"/>
</dbReference>
<dbReference type="PIRSF" id="PIRSF001365">
    <property type="entry name" value="DHDPS"/>
    <property type="match status" value="1"/>
</dbReference>
<evidence type="ECO:0000256" key="2">
    <source>
        <dbReference type="ARBA" id="ARBA00023239"/>
    </source>
</evidence>
<name>A0A2R4M492_9RHOB</name>
<dbReference type="KEGG" id="cbak:DA792_13615"/>
<sequence length="307" mass="33867">MDRHDVDWKGYIPATTTPFDASGAYDLEAQAELLEWLHGQRLHGLVVAGTTGEWFSMTRAEREAQIRLTGAQLSGKMTLLCGCNAYTARESLSYAEVAAEAGFDGILVCPPPYVVPTEDETFAFYKEISDNSPLPICIYNWTRGTNVDLSLPLIERLAELEKVVALKNSTPSLRNFLKTFFAMRDRLRIFGFGMDLIGTSMVKNEGGDGLMGAGAVLGSDQPDFFNAIWDGNMEKARELGDKDMILMREWFAADYGGKFGAAQAIFKTALNLQGLPGGHVRAPLLPLNEEQTDIVRDTLTRLGRKLV</sequence>
<evidence type="ECO:0000256" key="5">
    <source>
        <dbReference type="PIRSR" id="PIRSR001365-2"/>
    </source>
</evidence>
<dbReference type="InterPro" id="IPR002220">
    <property type="entry name" value="DapA-like"/>
</dbReference>
<reference evidence="6 7" key="1">
    <citation type="submission" date="2018-03" db="EMBL/GenBank/DDBJ databases">
        <title>The Complete Genome of Celeribacter baekdonensis strain LH4, a Thiosulfate-Oxidizing Alphaproteobacterium Isolated from Gulf of Mexico Continental Slope Sediments.</title>
        <authorList>
            <person name="Flood B.E."/>
            <person name="Bailey J.V."/>
            <person name="Leprich D."/>
        </authorList>
    </citation>
    <scope>NUCLEOTIDE SEQUENCE [LARGE SCALE GENOMIC DNA]</scope>
    <source>
        <strain evidence="6 7">LH4</strain>
    </source>
</reference>
<dbReference type="PRINTS" id="PR00146">
    <property type="entry name" value="DHPICSNTHASE"/>
</dbReference>
<keyword evidence="2 3" id="KW-0456">Lyase</keyword>
<accession>A0A2R4M492</accession>
<evidence type="ECO:0000256" key="3">
    <source>
        <dbReference type="PIRNR" id="PIRNR001365"/>
    </source>
</evidence>
<evidence type="ECO:0000313" key="6">
    <source>
        <dbReference type="EMBL" id="AVW91985.1"/>
    </source>
</evidence>
<dbReference type="PANTHER" id="PTHR12128:SF66">
    <property type="entry name" value="4-HYDROXY-2-OXOGLUTARATE ALDOLASE, MITOCHONDRIAL"/>
    <property type="match status" value="1"/>
</dbReference>
<dbReference type="PANTHER" id="PTHR12128">
    <property type="entry name" value="DIHYDRODIPICOLINATE SYNTHASE"/>
    <property type="match status" value="1"/>
</dbReference>
<dbReference type="RefSeq" id="WP_107720407.1">
    <property type="nucleotide sequence ID" value="NZ_CP028475.1"/>
</dbReference>
<evidence type="ECO:0000313" key="7">
    <source>
        <dbReference type="Proteomes" id="UP000241447"/>
    </source>
</evidence>
<gene>
    <name evidence="6" type="ORF">DA792_13615</name>
</gene>
<organism evidence="6 7">
    <name type="scientific">Celeribacter baekdonensis</name>
    <dbReference type="NCBI Taxonomy" id="875171"/>
    <lineage>
        <taxon>Bacteria</taxon>
        <taxon>Pseudomonadati</taxon>
        <taxon>Pseudomonadota</taxon>
        <taxon>Alphaproteobacteria</taxon>
        <taxon>Rhodobacterales</taxon>
        <taxon>Roseobacteraceae</taxon>
        <taxon>Celeribacter</taxon>
    </lineage>
</organism>
<proteinExistence type="inferred from homology"/>
<dbReference type="Proteomes" id="UP000241447">
    <property type="component" value="Chromosome"/>
</dbReference>
<comment type="similarity">
    <text evidence="1 3">Belongs to the DapA family.</text>
</comment>
<feature type="binding site" evidence="5">
    <location>
        <position position="211"/>
    </location>
    <ligand>
        <name>pyruvate</name>
        <dbReference type="ChEBI" id="CHEBI:15361"/>
    </ligand>
</feature>
<dbReference type="AlphaFoldDB" id="A0A2R4M492"/>
<dbReference type="CDD" id="cd00408">
    <property type="entry name" value="DHDPS-like"/>
    <property type="match status" value="1"/>
</dbReference>
<dbReference type="SMART" id="SM01130">
    <property type="entry name" value="DHDPS"/>
    <property type="match status" value="1"/>
</dbReference>
<dbReference type="OrthoDB" id="7431780at2"/>